<evidence type="ECO:0000313" key="1">
    <source>
        <dbReference type="EMBL" id="ACD22451.1"/>
    </source>
</evidence>
<protein>
    <submittedName>
        <fullName evidence="1">Uncharacterized protein</fullName>
    </submittedName>
</protein>
<accession>U4PKY2</accession>
<sequence>MGNILAINTIADDREKAKEITNRVIQKGDKEGRKFGDILQEEIDKLRGETKNEY</sequence>
<dbReference type="PATRIC" id="fig|935198.13.peg.1895"/>
<dbReference type="EMBL" id="CP001056">
    <property type="protein sequence ID" value="ACD22451.1"/>
    <property type="molecule type" value="Genomic_DNA"/>
</dbReference>
<reference evidence="1" key="1">
    <citation type="submission" date="2009-06" db="EMBL/GenBank/DDBJ databases">
        <authorList>
            <consortium name="US DOE Joint Genome Institute (JGI-PGF)"/>
            <person name="Lucas S."/>
            <person name="Copeland A."/>
            <person name="Lapidus A."/>
            <person name="Glavina del Rio T."/>
            <person name="Dalin E."/>
            <person name="Tice H."/>
            <person name="Bruce D."/>
            <person name="Goodwin L."/>
            <person name="Pitluck S."/>
            <person name="Kyrpides N."/>
            <person name="Mavromatis K."/>
            <person name="Ivanova N."/>
            <person name="Saunders E."/>
            <person name="Brettin T."/>
            <person name="Detter J.C."/>
            <person name="Han C."/>
            <person name="Larimer F."/>
            <person name="Land M."/>
            <person name="Hauser L."/>
            <person name="Markowitz V."/>
            <person name="Cheng J.-F."/>
            <person name="Hugenholtz P."/>
            <person name="Woyke T."/>
            <person name="Wu D."/>
            <person name="Gronow S."/>
            <person name="Klenk H.-P."/>
            <person name="Eisen J.A."/>
        </authorList>
    </citation>
    <scope>NUCLEOTIDE SEQUENCE</scope>
    <source>
        <strain evidence="1">Eklund 17B</strain>
    </source>
</reference>
<accession>B2TM21</accession>
<reference evidence="1" key="2">
    <citation type="submission" date="2009-08" db="EMBL/GenBank/DDBJ databases">
        <authorList>
            <person name="Shrivastava S."/>
            <person name="Brinkac L.M."/>
            <person name="Dodson R.J."/>
            <person name="Harkins D.M."/>
            <person name="Durkin A.S."/>
            <person name="Sutton G."/>
        </authorList>
    </citation>
    <scope>NUCLEOTIDE SEQUENCE</scope>
    <source>
        <strain evidence="1">Eklund 17B</strain>
    </source>
</reference>
<dbReference type="KEGG" id="cbk:CLL_A1945"/>
<name>B2TM21_CLOBB</name>
<dbReference type="AlphaFoldDB" id="B2TM21"/>
<gene>
    <name evidence="1" type="ordered locus">CLL_A1945</name>
</gene>
<proteinExistence type="predicted"/>
<organism evidence="1">
    <name type="scientific">Clostridium botulinum (strain Eklund 17B / Type B)</name>
    <dbReference type="NCBI Taxonomy" id="935198"/>
    <lineage>
        <taxon>Bacteria</taxon>
        <taxon>Bacillati</taxon>
        <taxon>Bacillota</taxon>
        <taxon>Clostridia</taxon>
        <taxon>Eubacteriales</taxon>
        <taxon>Clostridiaceae</taxon>
        <taxon>Clostridium</taxon>
    </lineage>
</organism>
<dbReference type="HOGENOM" id="CLU_3060063_0_0_9"/>